<feature type="domain" description="Acyl-CoA oxidase/dehydrogenase middle" evidence="8">
    <location>
        <begin position="122"/>
        <end position="211"/>
    </location>
</feature>
<dbReference type="InterPro" id="IPR046373">
    <property type="entry name" value="Acyl-CoA_Oxase/DH_mid-dom_sf"/>
</dbReference>
<dbReference type="InterPro" id="IPR013786">
    <property type="entry name" value="AcylCoA_DH/ox_N"/>
</dbReference>
<evidence type="ECO:0000256" key="5">
    <source>
        <dbReference type="ARBA" id="ARBA00023002"/>
    </source>
</evidence>
<reference evidence="11" key="1">
    <citation type="journal article" date="2019" name="Int. J. Syst. Evol. Microbiol.">
        <title>The Global Catalogue of Microorganisms (GCM) 10K type strain sequencing project: providing services to taxonomists for standard genome sequencing and annotation.</title>
        <authorList>
            <consortium name="The Broad Institute Genomics Platform"/>
            <consortium name="The Broad Institute Genome Sequencing Center for Infectious Disease"/>
            <person name="Wu L."/>
            <person name="Ma J."/>
        </authorList>
    </citation>
    <scope>NUCLEOTIDE SEQUENCE [LARGE SCALE GENOMIC DNA]</scope>
    <source>
        <strain evidence="11">JCM 17543</strain>
    </source>
</reference>
<feature type="domain" description="Acyl-CoA dehydrogenase/oxidase C-terminal" evidence="7">
    <location>
        <begin position="225"/>
        <end position="374"/>
    </location>
</feature>
<evidence type="ECO:0000259" key="9">
    <source>
        <dbReference type="Pfam" id="PF02771"/>
    </source>
</evidence>
<dbReference type="SUPFAM" id="SSF56645">
    <property type="entry name" value="Acyl-CoA dehydrogenase NM domain-like"/>
    <property type="match status" value="1"/>
</dbReference>
<evidence type="ECO:0000256" key="1">
    <source>
        <dbReference type="ARBA" id="ARBA00001974"/>
    </source>
</evidence>
<comment type="cofactor">
    <cofactor evidence="1 6">
        <name>FAD</name>
        <dbReference type="ChEBI" id="CHEBI:57692"/>
    </cofactor>
</comment>
<dbReference type="InterPro" id="IPR050741">
    <property type="entry name" value="Acyl-CoA_dehydrogenase"/>
</dbReference>
<accession>A0ABP7LA51</accession>
<dbReference type="InterPro" id="IPR036250">
    <property type="entry name" value="AcylCo_DH-like_C"/>
</dbReference>
<gene>
    <name evidence="10" type="ORF">GCM10022276_15990</name>
</gene>
<dbReference type="InterPro" id="IPR009100">
    <property type="entry name" value="AcylCoA_DH/oxidase_NM_dom_sf"/>
</dbReference>
<keyword evidence="11" id="KW-1185">Reference proteome</keyword>
<sequence length="380" mass="40955">MADRTFLSWPFFEPRHRELADALQNWCAEMPAEAADLDEGCRSLVEWLARGGFLKLCVADGERRPDVRSLAIARETLAYHSGLADFAFAMQGLGSGAISLFGTIEQKREWLPKVASGRAVAAFAMTEPTCGSDAANIATSALRDGNEWVLVGEKTYISNGGIADFYVTFARTGEGEGSRGLSAFIVPAEAVQVAERIDVIAPHPLARLTYDNVRIPADAIIGEPGEGFRISMETLNLFRVTVGAAGLGFARRALDEALGWAKVRRLGSGTLADNAVTQAKLADMAMLNDASALLIYRAAWQQDVGGTDNRRAAAMAKLHATEAGSQVVDMAVQMHGGAGVTRGVKVEELYRDIRALRIYEGASEVQRQIIARDLLKEALP</sequence>
<dbReference type="Pfam" id="PF02771">
    <property type="entry name" value="Acyl-CoA_dh_N"/>
    <property type="match status" value="1"/>
</dbReference>
<protein>
    <submittedName>
        <fullName evidence="10">Acyl-CoA dehydrogenase family protein</fullName>
    </submittedName>
</protein>
<dbReference type="CDD" id="cd00567">
    <property type="entry name" value="ACAD"/>
    <property type="match status" value="1"/>
</dbReference>
<dbReference type="SUPFAM" id="SSF47203">
    <property type="entry name" value="Acyl-CoA dehydrogenase C-terminal domain-like"/>
    <property type="match status" value="1"/>
</dbReference>
<comment type="similarity">
    <text evidence="2 6">Belongs to the acyl-CoA dehydrogenase family.</text>
</comment>
<feature type="domain" description="Acyl-CoA dehydrogenase/oxidase N-terminal" evidence="9">
    <location>
        <begin position="14"/>
        <end position="117"/>
    </location>
</feature>
<dbReference type="InterPro" id="IPR006091">
    <property type="entry name" value="Acyl-CoA_Oxase/DH_mid-dom"/>
</dbReference>
<keyword evidence="5 6" id="KW-0560">Oxidoreductase</keyword>
<evidence type="ECO:0000256" key="2">
    <source>
        <dbReference type="ARBA" id="ARBA00009347"/>
    </source>
</evidence>
<dbReference type="InterPro" id="IPR037069">
    <property type="entry name" value="AcylCoA_DH/ox_N_sf"/>
</dbReference>
<organism evidence="10 11">
    <name type="scientific">Sphingomonas limnosediminicola</name>
    <dbReference type="NCBI Taxonomy" id="940133"/>
    <lineage>
        <taxon>Bacteria</taxon>
        <taxon>Pseudomonadati</taxon>
        <taxon>Pseudomonadota</taxon>
        <taxon>Alphaproteobacteria</taxon>
        <taxon>Sphingomonadales</taxon>
        <taxon>Sphingomonadaceae</taxon>
        <taxon>Sphingomonas</taxon>
    </lineage>
</organism>
<comment type="caution">
    <text evidence="10">The sequence shown here is derived from an EMBL/GenBank/DDBJ whole genome shotgun (WGS) entry which is preliminary data.</text>
</comment>
<dbReference type="Pfam" id="PF02770">
    <property type="entry name" value="Acyl-CoA_dh_M"/>
    <property type="match status" value="1"/>
</dbReference>
<keyword evidence="4 6" id="KW-0274">FAD</keyword>
<evidence type="ECO:0000259" key="8">
    <source>
        <dbReference type="Pfam" id="PF02770"/>
    </source>
</evidence>
<dbReference type="RefSeq" id="WP_344699150.1">
    <property type="nucleotide sequence ID" value="NZ_BAABBM010000001.1"/>
</dbReference>
<dbReference type="Gene3D" id="1.10.540.10">
    <property type="entry name" value="Acyl-CoA dehydrogenase/oxidase, N-terminal domain"/>
    <property type="match status" value="1"/>
</dbReference>
<evidence type="ECO:0000256" key="6">
    <source>
        <dbReference type="RuleBase" id="RU362125"/>
    </source>
</evidence>
<dbReference type="Pfam" id="PF00441">
    <property type="entry name" value="Acyl-CoA_dh_1"/>
    <property type="match status" value="1"/>
</dbReference>
<dbReference type="InterPro" id="IPR009075">
    <property type="entry name" value="AcylCo_DH/oxidase_C"/>
</dbReference>
<dbReference type="EMBL" id="BAABBM010000001">
    <property type="protein sequence ID" value="GAA3897856.1"/>
    <property type="molecule type" value="Genomic_DNA"/>
</dbReference>
<name>A0ABP7LA51_9SPHN</name>
<dbReference type="Gene3D" id="2.40.110.10">
    <property type="entry name" value="Butyryl-CoA Dehydrogenase, subunit A, domain 2"/>
    <property type="match status" value="1"/>
</dbReference>
<proteinExistence type="inferred from homology"/>
<evidence type="ECO:0000256" key="4">
    <source>
        <dbReference type="ARBA" id="ARBA00022827"/>
    </source>
</evidence>
<evidence type="ECO:0000313" key="11">
    <source>
        <dbReference type="Proteomes" id="UP001500827"/>
    </source>
</evidence>
<keyword evidence="3 6" id="KW-0285">Flavoprotein</keyword>
<evidence type="ECO:0000313" key="10">
    <source>
        <dbReference type="EMBL" id="GAA3897856.1"/>
    </source>
</evidence>
<dbReference type="PANTHER" id="PTHR48083">
    <property type="entry name" value="MEDIUM-CHAIN SPECIFIC ACYL-COA DEHYDROGENASE, MITOCHONDRIAL-RELATED"/>
    <property type="match status" value="1"/>
</dbReference>
<evidence type="ECO:0000259" key="7">
    <source>
        <dbReference type="Pfam" id="PF00441"/>
    </source>
</evidence>
<dbReference type="PANTHER" id="PTHR48083:SF2">
    <property type="entry name" value="MEDIUM-CHAIN SPECIFIC ACYL-COA DEHYDROGENASE, MITOCHONDRIAL"/>
    <property type="match status" value="1"/>
</dbReference>
<evidence type="ECO:0000256" key="3">
    <source>
        <dbReference type="ARBA" id="ARBA00022630"/>
    </source>
</evidence>
<dbReference type="Proteomes" id="UP001500827">
    <property type="component" value="Unassembled WGS sequence"/>
</dbReference>
<dbReference type="Gene3D" id="1.20.140.10">
    <property type="entry name" value="Butyryl-CoA Dehydrogenase, subunit A, domain 3"/>
    <property type="match status" value="1"/>
</dbReference>